<evidence type="ECO:0000313" key="5">
    <source>
        <dbReference type="Proteomes" id="UP000653904"/>
    </source>
</evidence>
<name>A0AAW3X4S2_9CLOT</name>
<dbReference type="CDD" id="cd00093">
    <property type="entry name" value="HTH_XRE"/>
    <property type="match status" value="1"/>
</dbReference>
<sequence>MTTGECIKKRRTECGLSQKELGHLIGVSQQMVAQYENNLRNPKIETLEKIANALNCTIADLAETVYEEKNIRIPFTFTRNEDPFYERKEVFLEKLLSLYTKARDNAKEEVVFLTAEIQDLDERIEKLEKKLREKPDTTDPDHK</sequence>
<gene>
    <name evidence="4" type="ORF">H8S19_07455</name>
</gene>
<dbReference type="InterPro" id="IPR001387">
    <property type="entry name" value="Cro/C1-type_HTH"/>
</dbReference>
<proteinExistence type="predicted"/>
<keyword evidence="2" id="KW-0175">Coiled coil</keyword>
<feature type="domain" description="HTH cro/C1-type" evidence="3">
    <location>
        <begin position="7"/>
        <end position="61"/>
    </location>
</feature>
<reference evidence="4 5" key="1">
    <citation type="submission" date="2020-08" db="EMBL/GenBank/DDBJ databases">
        <title>Genome public.</title>
        <authorList>
            <person name="Liu C."/>
            <person name="Sun Q."/>
        </authorList>
    </citation>
    <scope>NUCLEOTIDE SEQUENCE [LARGE SCALE GENOMIC DNA]</scope>
    <source>
        <strain evidence="4 5">BX14</strain>
    </source>
</reference>
<keyword evidence="5" id="KW-1185">Reference proteome</keyword>
<dbReference type="RefSeq" id="WP_182457185.1">
    <property type="nucleotide sequence ID" value="NZ_JACOOW010000008.1"/>
</dbReference>
<accession>A0AAW3X4S2</accession>
<feature type="coiled-coil region" evidence="2">
    <location>
        <begin position="103"/>
        <end position="137"/>
    </location>
</feature>
<dbReference type="InterPro" id="IPR010982">
    <property type="entry name" value="Lambda_DNA-bd_dom_sf"/>
</dbReference>
<dbReference type="PANTHER" id="PTHR46558:SF11">
    <property type="entry name" value="HTH-TYPE TRANSCRIPTIONAL REGULATOR XRE"/>
    <property type="match status" value="1"/>
</dbReference>
<protein>
    <submittedName>
        <fullName evidence="4">Helix-turn-helix domain-containing protein</fullName>
    </submittedName>
</protein>
<dbReference type="AlphaFoldDB" id="A0AAW3X4S2"/>
<evidence type="ECO:0000256" key="2">
    <source>
        <dbReference type="SAM" id="Coils"/>
    </source>
</evidence>
<dbReference type="PROSITE" id="PS50943">
    <property type="entry name" value="HTH_CROC1"/>
    <property type="match status" value="1"/>
</dbReference>
<dbReference type="EMBL" id="JACOOW010000008">
    <property type="protein sequence ID" value="MBC5656901.1"/>
    <property type="molecule type" value="Genomic_DNA"/>
</dbReference>
<evidence type="ECO:0000256" key="1">
    <source>
        <dbReference type="ARBA" id="ARBA00023125"/>
    </source>
</evidence>
<dbReference type="GO" id="GO:0003677">
    <property type="term" value="F:DNA binding"/>
    <property type="evidence" value="ECO:0007669"/>
    <property type="project" value="UniProtKB-KW"/>
</dbReference>
<keyword evidence="1" id="KW-0238">DNA-binding</keyword>
<dbReference type="SUPFAM" id="SSF47413">
    <property type="entry name" value="lambda repressor-like DNA-binding domains"/>
    <property type="match status" value="1"/>
</dbReference>
<evidence type="ECO:0000259" key="3">
    <source>
        <dbReference type="PROSITE" id="PS50943"/>
    </source>
</evidence>
<comment type="caution">
    <text evidence="4">The sequence shown here is derived from an EMBL/GenBank/DDBJ whole genome shotgun (WGS) entry which is preliminary data.</text>
</comment>
<organism evidence="4 5">
    <name type="scientific">Clostridium segne</name>
    <dbReference type="NCBI Taxonomy" id="2763038"/>
    <lineage>
        <taxon>Bacteria</taxon>
        <taxon>Bacillati</taxon>
        <taxon>Bacillota</taxon>
        <taxon>Clostridia</taxon>
        <taxon>Eubacteriales</taxon>
        <taxon>Clostridiaceae</taxon>
        <taxon>Clostridium</taxon>
    </lineage>
</organism>
<dbReference type="Proteomes" id="UP000653904">
    <property type="component" value="Unassembled WGS sequence"/>
</dbReference>
<evidence type="ECO:0000313" key="4">
    <source>
        <dbReference type="EMBL" id="MBC5656901.1"/>
    </source>
</evidence>
<dbReference type="PANTHER" id="PTHR46558">
    <property type="entry name" value="TRACRIPTIONAL REGULATORY PROTEIN-RELATED-RELATED"/>
    <property type="match status" value="1"/>
</dbReference>
<dbReference type="Pfam" id="PF01381">
    <property type="entry name" value="HTH_3"/>
    <property type="match status" value="1"/>
</dbReference>
<dbReference type="Gene3D" id="1.10.260.40">
    <property type="entry name" value="lambda repressor-like DNA-binding domains"/>
    <property type="match status" value="1"/>
</dbReference>
<dbReference type="SMART" id="SM00530">
    <property type="entry name" value="HTH_XRE"/>
    <property type="match status" value="1"/>
</dbReference>